<name>A0A225LXM5_9BURK</name>
<accession>A0A225LXM5</accession>
<keyword evidence="5" id="KW-1185">Reference proteome</keyword>
<evidence type="ECO:0000259" key="3">
    <source>
        <dbReference type="Pfam" id="PF01494"/>
    </source>
</evidence>
<protein>
    <submittedName>
        <fullName evidence="4">Monooxygenase</fullName>
    </submittedName>
</protein>
<dbReference type="RefSeq" id="WP_088605976.1">
    <property type="nucleotide sequence ID" value="NZ_NJIH01000019.1"/>
</dbReference>
<dbReference type="Gene3D" id="3.50.50.60">
    <property type="entry name" value="FAD/NAD(P)-binding domain"/>
    <property type="match status" value="1"/>
</dbReference>
<dbReference type="GO" id="GO:0004497">
    <property type="term" value="F:monooxygenase activity"/>
    <property type="evidence" value="ECO:0007669"/>
    <property type="project" value="UniProtKB-KW"/>
</dbReference>
<dbReference type="InterPro" id="IPR002938">
    <property type="entry name" value="FAD-bd"/>
</dbReference>
<reference evidence="5" key="1">
    <citation type="submission" date="2017-06" db="EMBL/GenBank/DDBJ databases">
        <title>Herbaspirillum phytohormonus sp. nov., isolated from the root nodule of Robinia pseudoacacia in lead-zinc mine.</title>
        <authorList>
            <person name="Fan M."/>
            <person name="Lin Y."/>
        </authorList>
    </citation>
    <scope>NUCLEOTIDE SEQUENCE [LARGE SCALE GENOMIC DNA]</scope>
    <source>
        <strain evidence="5">SC-089</strain>
    </source>
</reference>
<dbReference type="GO" id="GO:0071949">
    <property type="term" value="F:FAD binding"/>
    <property type="evidence" value="ECO:0007669"/>
    <property type="project" value="InterPro"/>
</dbReference>
<sequence length="376" mass="41972">MDIAIIGGGPAGLYFALLMKKHDARHRIRVYEQNRADATYGWGVVFSDVALGFLADADADFYRKFTAGHERCDYMEIVHRGVHVQVKNNHFSRAPRIALLGVLQDECRKAGVELQFGTRVGDLASLGSPDLIVAADGVNSAVRSRHAEHFQPEIETRRNKFAWYGTRQLFHPVSLIFKENADGIFIAHSYQYSKELSTFLVETDPDTWRRAGLDQASDEESRKYCEAVFAPELGSNELLSNRSSWFQASVVRNARWTHGNIVLLGDALRTVHFSLGSGTRMAMQDAIALQAAFARHGSDVAAAFADFESIRRPASATFQEAAAKSLGWYENIAGKMALDPIPFAYDYMRRTGRVGHEDLRERDPELVARYEAAPAP</sequence>
<evidence type="ECO:0000256" key="2">
    <source>
        <dbReference type="ARBA" id="ARBA00023027"/>
    </source>
</evidence>
<dbReference type="AlphaFoldDB" id="A0A225LXM5"/>
<keyword evidence="1" id="KW-0560">Oxidoreductase</keyword>
<evidence type="ECO:0000256" key="1">
    <source>
        <dbReference type="ARBA" id="ARBA00023002"/>
    </source>
</evidence>
<gene>
    <name evidence="4" type="ORF">CEY11_23990</name>
</gene>
<dbReference type="Proteomes" id="UP000214603">
    <property type="component" value="Unassembled WGS sequence"/>
</dbReference>
<dbReference type="PANTHER" id="PTHR43476">
    <property type="entry name" value="3-(3-HYDROXY-PHENYL)PROPIONATE/3-HYDROXYCINNAMIC ACID HYDROXYLASE"/>
    <property type="match status" value="1"/>
</dbReference>
<dbReference type="EMBL" id="NJIH01000019">
    <property type="protein sequence ID" value="OWT53796.1"/>
    <property type="molecule type" value="Genomic_DNA"/>
</dbReference>
<dbReference type="Pfam" id="PF01494">
    <property type="entry name" value="FAD_binding_3"/>
    <property type="match status" value="1"/>
</dbReference>
<keyword evidence="4" id="KW-0503">Monooxygenase</keyword>
<evidence type="ECO:0000313" key="4">
    <source>
        <dbReference type="EMBL" id="OWT53796.1"/>
    </source>
</evidence>
<organism evidence="4 5">
    <name type="scientific">Candidimonas nitroreducens</name>
    <dbReference type="NCBI Taxonomy" id="683354"/>
    <lineage>
        <taxon>Bacteria</taxon>
        <taxon>Pseudomonadati</taxon>
        <taxon>Pseudomonadota</taxon>
        <taxon>Betaproteobacteria</taxon>
        <taxon>Burkholderiales</taxon>
        <taxon>Alcaligenaceae</taxon>
        <taxon>Candidimonas</taxon>
    </lineage>
</organism>
<dbReference type="PRINTS" id="PR00420">
    <property type="entry name" value="RNGMNOXGNASE"/>
</dbReference>
<dbReference type="Gene3D" id="3.30.9.20">
    <property type="match status" value="1"/>
</dbReference>
<dbReference type="PANTHER" id="PTHR43476:SF4">
    <property type="entry name" value="BLR0106 PROTEIN"/>
    <property type="match status" value="1"/>
</dbReference>
<feature type="domain" description="FAD-binding" evidence="3">
    <location>
        <begin position="2"/>
        <end position="296"/>
    </location>
</feature>
<dbReference type="OrthoDB" id="8985337at2"/>
<comment type="caution">
    <text evidence="4">The sequence shown here is derived from an EMBL/GenBank/DDBJ whole genome shotgun (WGS) entry which is preliminary data.</text>
</comment>
<proteinExistence type="predicted"/>
<dbReference type="InterPro" id="IPR050631">
    <property type="entry name" value="PheA/TfdB_FAD_monoxygenase"/>
</dbReference>
<dbReference type="InterPro" id="IPR036188">
    <property type="entry name" value="FAD/NAD-bd_sf"/>
</dbReference>
<keyword evidence="2" id="KW-0520">NAD</keyword>
<dbReference type="SUPFAM" id="SSF51905">
    <property type="entry name" value="FAD/NAD(P)-binding domain"/>
    <property type="match status" value="1"/>
</dbReference>
<evidence type="ECO:0000313" key="5">
    <source>
        <dbReference type="Proteomes" id="UP000214603"/>
    </source>
</evidence>